<dbReference type="InterPro" id="IPR010280">
    <property type="entry name" value="U5_MeTrfase_fam"/>
</dbReference>
<evidence type="ECO:0000256" key="1">
    <source>
        <dbReference type="ARBA" id="ARBA00022485"/>
    </source>
</evidence>
<dbReference type="RefSeq" id="WP_141168011.1">
    <property type="nucleotide sequence ID" value="NZ_VHLH01000034.1"/>
</dbReference>
<keyword evidence="9" id="KW-1185">Reference proteome</keyword>
<dbReference type="GO" id="GO:0070475">
    <property type="term" value="P:rRNA base methylation"/>
    <property type="evidence" value="ECO:0007669"/>
    <property type="project" value="TreeGrafter"/>
</dbReference>
<feature type="binding site" evidence="6">
    <location>
        <position position="253"/>
    </location>
    <ligand>
        <name>S-adenosyl-L-methionine</name>
        <dbReference type="ChEBI" id="CHEBI:59789"/>
    </ligand>
</feature>
<evidence type="ECO:0000256" key="7">
    <source>
        <dbReference type="PROSITE-ProRule" id="PRU10015"/>
    </source>
</evidence>
<reference evidence="8 9" key="1">
    <citation type="submission" date="2019-06" db="EMBL/GenBank/DDBJ databases">
        <authorList>
            <person name="Li M."/>
        </authorList>
    </citation>
    <scope>NUCLEOTIDE SEQUENCE [LARGE SCALE GENOMIC DNA]</scope>
    <source>
        <strain evidence="8 9">BGMRC6574</strain>
    </source>
</reference>
<keyword evidence="1" id="KW-0479">Metal-binding</keyword>
<name>A0A506TVW0_9HYPH</name>
<sequence length="417" mass="44364">MSGETLTIDRLGTHGDGIAETEKGPVYVPFTLPRETATVAREGETGTLIALTQAAPERAEPPCPHFGPDGEGGACGGCNLQHLETDAYRVWKREQVVRPLAMNGIETEIAPLYPCEPGARRRMVLTARRTENGMLVGFNQAGSHNIVPIIGCLVGDPRIVKHLASVRRIARAVCATRKPFRLTVFASETGLDIAAEGAGRVSTRQRQMAIETALSMKVLARLTVDGETLVEARQPIVRFGGISVVPPPGAFLQASAAAEDRMADLVLGHLAGAKRIADLFAGCGAFALRLAREAAVITAESEGPALAALDAAARHATGLKPVEIDRRDLFRRPLMAADLKYTEAVVFDPPRAGAEAQAHQLAASKVCRVAAVSCNPATLARDLAILVEGGFAIDAVHPIDQFLWSPHVEAVALLTRR</sequence>
<feature type="binding site" evidence="6">
    <location>
        <position position="300"/>
    </location>
    <ligand>
        <name>S-adenosyl-L-methionine</name>
        <dbReference type="ChEBI" id="CHEBI:59789"/>
    </ligand>
</feature>
<keyword evidence="3 6" id="KW-0808">Transferase</keyword>
<feature type="active site" evidence="7">
    <location>
        <position position="374"/>
    </location>
</feature>
<comment type="similarity">
    <text evidence="6">Belongs to the class I-like SAM-binding methyltransferase superfamily. RNA M5U methyltransferase family.</text>
</comment>
<keyword evidence="1" id="KW-0004">4Fe-4S</keyword>
<dbReference type="EMBL" id="VHLH01000034">
    <property type="protein sequence ID" value="TPW26213.1"/>
    <property type="molecule type" value="Genomic_DNA"/>
</dbReference>
<keyword evidence="4 6" id="KW-0949">S-adenosyl-L-methionine</keyword>
<dbReference type="Pfam" id="PF05958">
    <property type="entry name" value="tRNA_U5-meth_tr"/>
    <property type="match status" value="1"/>
</dbReference>
<evidence type="ECO:0000313" key="9">
    <source>
        <dbReference type="Proteomes" id="UP000320314"/>
    </source>
</evidence>
<dbReference type="PROSITE" id="PS01230">
    <property type="entry name" value="TRMA_1"/>
    <property type="match status" value="1"/>
</dbReference>
<dbReference type="OrthoDB" id="9804590at2"/>
<feature type="active site" description="Nucleophile" evidence="6">
    <location>
        <position position="374"/>
    </location>
</feature>
<dbReference type="InterPro" id="IPR029063">
    <property type="entry name" value="SAM-dependent_MTases_sf"/>
</dbReference>
<protein>
    <submittedName>
        <fullName evidence="8">Class I SAM-dependent RNA methyltransferase</fullName>
    </submittedName>
</protein>
<dbReference type="SUPFAM" id="SSF50249">
    <property type="entry name" value="Nucleic acid-binding proteins"/>
    <property type="match status" value="1"/>
</dbReference>
<gene>
    <name evidence="8" type="ORF">FJU11_15620</name>
</gene>
<keyword evidence="2 6" id="KW-0489">Methyltransferase</keyword>
<dbReference type="GO" id="GO:0051539">
    <property type="term" value="F:4 iron, 4 sulfur cluster binding"/>
    <property type="evidence" value="ECO:0007669"/>
    <property type="project" value="UniProtKB-KW"/>
</dbReference>
<evidence type="ECO:0000256" key="6">
    <source>
        <dbReference type="PROSITE-ProRule" id="PRU01024"/>
    </source>
</evidence>
<evidence type="ECO:0000256" key="5">
    <source>
        <dbReference type="ARBA" id="ARBA00023014"/>
    </source>
</evidence>
<dbReference type="InterPro" id="IPR012340">
    <property type="entry name" value="NA-bd_OB-fold"/>
</dbReference>
<proteinExistence type="inferred from homology"/>
<dbReference type="PANTHER" id="PTHR11061:SF49">
    <property type="entry name" value="23S RRNA (URACIL(1939)-C(5))-METHYLTRANSFERASE RLMD"/>
    <property type="match status" value="1"/>
</dbReference>
<dbReference type="SUPFAM" id="SSF53335">
    <property type="entry name" value="S-adenosyl-L-methionine-dependent methyltransferases"/>
    <property type="match status" value="1"/>
</dbReference>
<dbReference type="InterPro" id="IPR030390">
    <property type="entry name" value="MeTrfase_TrmA_AS"/>
</dbReference>
<keyword evidence="1" id="KW-0408">Iron</keyword>
<organism evidence="8 9">
    <name type="scientific">Pararhizobium mangrovi</name>
    <dbReference type="NCBI Taxonomy" id="2590452"/>
    <lineage>
        <taxon>Bacteria</taxon>
        <taxon>Pseudomonadati</taxon>
        <taxon>Pseudomonadota</taxon>
        <taxon>Alphaproteobacteria</taxon>
        <taxon>Hyphomicrobiales</taxon>
        <taxon>Rhizobiaceae</taxon>
        <taxon>Rhizobium/Agrobacterium group</taxon>
        <taxon>Pararhizobium</taxon>
    </lineage>
</organism>
<evidence type="ECO:0000256" key="3">
    <source>
        <dbReference type="ARBA" id="ARBA00022679"/>
    </source>
</evidence>
<dbReference type="Gene3D" id="2.40.50.140">
    <property type="entry name" value="Nucleic acid-binding proteins"/>
    <property type="match status" value="1"/>
</dbReference>
<evidence type="ECO:0000256" key="2">
    <source>
        <dbReference type="ARBA" id="ARBA00022603"/>
    </source>
</evidence>
<dbReference type="Gene3D" id="2.40.50.1070">
    <property type="match status" value="1"/>
</dbReference>
<dbReference type="PROSITE" id="PS51687">
    <property type="entry name" value="SAM_MT_RNA_M5U"/>
    <property type="match status" value="1"/>
</dbReference>
<evidence type="ECO:0000256" key="4">
    <source>
        <dbReference type="ARBA" id="ARBA00022691"/>
    </source>
</evidence>
<keyword evidence="5" id="KW-0411">Iron-sulfur</keyword>
<feature type="binding site" evidence="6">
    <location>
        <position position="280"/>
    </location>
    <ligand>
        <name>S-adenosyl-L-methionine</name>
        <dbReference type="ChEBI" id="CHEBI:59789"/>
    </ligand>
</feature>
<dbReference type="AlphaFoldDB" id="A0A506TVW0"/>
<comment type="caution">
    <text evidence="8">The sequence shown here is derived from an EMBL/GenBank/DDBJ whole genome shotgun (WGS) entry which is preliminary data.</text>
</comment>
<dbReference type="PANTHER" id="PTHR11061">
    <property type="entry name" value="RNA M5U METHYLTRANSFERASE"/>
    <property type="match status" value="1"/>
</dbReference>
<evidence type="ECO:0000313" key="8">
    <source>
        <dbReference type="EMBL" id="TPW26213.1"/>
    </source>
</evidence>
<feature type="binding site" evidence="6">
    <location>
        <position position="348"/>
    </location>
    <ligand>
        <name>S-adenosyl-L-methionine</name>
        <dbReference type="ChEBI" id="CHEBI:59789"/>
    </ligand>
</feature>
<accession>A0A506TVW0</accession>
<dbReference type="Gene3D" id="3.40.50.150">
    <property type="entry name" value="Vaccinia Virus protein VP39"/>
    <property type="match status" value="1"/>
</dbReference>
<dbReference type="Proteomes" id="UP000320314">
    <property type="component" value="Unassembled WGS sequence"/>
</dbReference>
<dbReference type="GO" id="GO:0070041">
    <property type="term" value="F:rRNA (uridine-C5-)-methyltransferase activity"/>
    <property type="evidence" value="ECO:0007669"/>
    <property type="project" value="TreeGrafter"/>
</dbReference>